<dbReference type="Pfam" id="PF07963">
    <property type="entry name" value="N_methyl"/>
    <property type="match status" value="1"/>
</dbReference>
<comment type="caution">
    <text evidence="2">The sequence shown here is derived from an EMBL/GenBank/DDBJ whole genome shotgun (WGS) entry which is preliminary data.</text>
</comment>
<dbReference type="InterPro" id="IPR012902">
    <property type="entry name" value="N_methyl_site"/>
</dbReference>
<protein>
    <recommendedName>
        <fullName evidence="4">Prepilin-type N-terminal cleavage/methylation domain-containing protein</fullName>
    </recommendedName>
</protein>
<keyword evidence="1" id="KW-0812">Transmembrane</keyword>
<reference evidence="2 3" key="1">
    <citation type="submission" date="2016-11" db="EMBL/GenBank/DDBJ databases">
        <title>Mixed transmission modes and dynamic genome evolution in an obligate animal-bacterial symbiosis.</title>
        <authorList>
            <person name="Russell S.L."/>
            <person name="Corbett-Detig R.B."/>
            <person name="Cavanaugh C.M."/>
        </authorList>
    </citation>
    <scope>NUCLEOTIDE SEQUENCE [LARGE SCALE GENOMIC DNA]</scope>
    <source>
        <strain evidence="2">Sveles-Q1</strain>
    </source>
</reference>
<proteinExistence type="predicted"/>
<evidence type="ECO:0000313" key="3">
    <source>
        <dbReference type="Proteomes" id="UP000191110"/>
    </source>
</evidence>
<dbReference type="RefSeq" id="WP_078484606.1">
    <property type="nucleotide sequence ID" value="NZ_MPRL01000065.1"/>
</dbReference>
<dbReference type="NCBIfam" id="TIGR02532">
    <property type="entry name" value="IV_pilin_GFxxxE"/>
    <property type="match status" value="1"/>
</dbReference>
<gene>
    <name evidence="2" type="ORF">BOW53_13450</name>
</gene>
<evidence type="ECO:0008006" key="4">
    <source>
        <dbReference type="Google" id="ProtNLM"/>
    </source>
</evidence>
<evidence type="ECO:0000256" key="1">
    <source>
        <dbReference type="SAM" id="Phobius"/>
    </source>
</evidence>
<keyword evidence="3" id="KW-1185">Reference proteome</keyword>
<evidence type="ECO:0000313" key="2">
    <source>
        <dbReference type="EMBL" id="OOZ39001.1"/>
    </source>
</evidence>
<accession>A0A1T2L1P8</accession>
<keyword evidence="1" id="KW-1133">Transmembrane helix</keyword>
<dbReference type="OrthoDB" id="5786415at2"/>
<dbReference type="Gene3D" id="3.30.700.10">
    <property type="entry name" value="Glycoprotein, Type 4 Pilin"/>
    <property type="match status" value="1"/>
</dbReference>
<dbReference type="EMBL" id="MPRL01000065">
    <property type="protein sequence ID" value="OOZ39001.1"/>
    <property type="molecule type" value="Genomic_DNA"/>
</dbReference>
<keyword evidence="1" id="KW-0472">Membrane</keyword>
<name>A0A1T2L1P8_9GAMM</name>
<dbReference type="InterPro" id="IPR045584">
    <property type="entry name" value="Pilin-like"/>
</dbReference>
<dbReference type="Proteomes" id="UP000191110">
    <property type="component" value="Unassembled WGS sequence"/>
</dbReference>
<feature type="transmembrane region" description="Helical" evidence="1">
    <location>
        <begin position="7"/>
        <end position="27"/>
    </location>
</feature>
<dbReference type="AlphaFoldDB" id="A0A1T2L1P8"/>
<sequence>MRRASGFTLIELIMVIVILGILAATALPKFVDLSDQAEQASIDGVAGALSSGTAINYAACKADHADCTTVADCDDAAGTMQDIPTGLTYAGTAPDCTVTSASGYSSSYRSIAITDPSP</sequence>
<dbReference type="PROSITE" id="PS00409">
    <property type="entry name" value="PROKAR_NTER_METHYL"/>
    <property type="match status" value="1"/>
</dbReference>
<organism evidence="2 3">
    <name type="scientific">Solemya pervernicosa gill symbiont</name>
    <dbReference type="NCBI Taxonomy" id="642797"/>
    <lineage>
        <taxon>Bacteria</taxon>
        <taxon>Pseudomonadati</taxon>
        <taxon>Pseudomonadota</taxon>
        <taxon>Gammaproteobacteria</taxon>
        <taxon>sulfur-oxidizing symbionts</taxon>
    </lineage>
</organism>
<dbReference type="SUPFAM" id="SSF54523">
    <property type="entry name" value="Pili subunits"/>
    <property type="match status" value="1"/>
</dbReference>